<evidence type="ECO:0000313" key="2">
    <source>
        <dbReference type="Proteomes" id="UP001148614"/>
    </source>
</evidence>
<organism evidence="1 2">
    <name type="scientific">Xylaria arbuscula</name>
    <dbReference type="NCBI Taxonomy" id="114810"/>
    <lineage>
        <taxon>Eukaryota</taxon>
        <taxon>Fungi</taxon>
        <taxon>Dikarya</taxon>
        <taxon>Ascomycota</taxon>
        <taxon>Pezizomycotina</taxon>
        <taxon>Sordariomycetes</taxon>
        <taxon>Xylariomycetidae</taxon>
        <taxon>Xylariales</taxon>
        <taxon>Xylariaceae</taxon>
        <taxon>Xylaria</taxon>
    </lineage>
</organism>
<dbReference type="Proteomes" id="UP001148614">
    <property type="component" value="Unassembled WGS sequence"/>
</dbReference>
<protein>
    <submittedName>
        <fullName evidence="1">Uncharacterized protein</fullName>
    </submittedName>
</protein>
<keyword evidence="2" id="KW-1185">Reference proteome</keyword>
<dbReference type="EMBL" id="JANPWZ010000872">
    <property type="protein sequence ID" value="KAJ3571085.1"/>
    <property type="molecule type" value="Genomic_DNA"/>
</dbReference>
<proteinExistence type="predicted"/>
<reference evidence="1" key="1">
    <citation type="submission" date="2022-07" db="EMBL/GenBank/DDBJ databases">
        <title>Genome Sequence of Xylaria arbuscula.</title>
        <authorList>
            <person name="Buettner E."/>
        </authorList>
    </citation>
    <scope>NUCLEOTIDE SEQUENCE</scope>
    <source>
        <strain evidence="1">VT107</strain>
    </source>
</reference>
<evidence type="ECO:0000313" key="1">
    <source>
        <dbReference type="EMBL" id="KAJ3571085.1"/>
    </source>
</evidence>
<dbReference type="AlphaFoldDB" id="A0A9W8TMM8"/>
<name>A0A9W8TMM8_9PEZI</name>
<gene>
    <name evidence="1" type="ORF">NPX13_g5500</name>
</gene>
<accession>A0A9W8TMM8</accession>
<sequence length="150" mass="17447">MFSEDPTIQNDDTMLQYEGDGDRAVKNIKDVMTAMKYLQDGTIAQRLRAQKERIAGRFRELDVNQLPNWVRKDLRGNSVWPCVTARAKAVAHIDEHIPKLMEAYINDFKREQAEKQAAAGDMTLKNLIEKIEMIDAEWTRYKPMSWTNPF</sequence>
<comment type="caution">
    <text evidence="1">The sequence shown here is derived from an EMBL/GenBank/DDBJ whole genome shotgun (WGS) entry which is preliminary data.</text>
</comment>